<comment type="similarity">
    <text evidence="6">Belongs to the TPP enzyme family. MenD subfamily.</text>
</comment>
<dbReference type="Pfam" id="PF02775">
    <property type="entry name" value="TPP_enzyme_C"/>
    <property type="match status" value="1"/>
</dbReference>
<dbReference type="GO" id="GO:0009234">
    <property type="term" value="P:menaquinone biosynthetic process"/>
    <property type="evidence" value="ECO:0007669"/>
    <property type="project" value="UniProtKB-UniRule"/>
</dbReference>
<dbReference type="AlphaFoldDB" id="A0A426RIP7"/>
<dbReference type="Proteomes" id="UP000286990">
    <property type="component" value="Unassembled WGS sequence"/>
</dbReference>
<dbReference type="InterPro" id="IPR029061">
    <property type="entry name" value="THDP-binding"/>
</dbReference>
<keyword evidence="2 6" id="KW-0479">Metal-binding</keyword>
<comment type="cofactor">
    <cofactor evidence="6">
        <name>thiamine diphosphate</name>
        <dbReference type="ChEBI" id="CHEBI:58937"/>
    </cofactor>
    <text evidence="6">Binds 1 thiamine pyrophosphate per subunit.</text>
</comment>
<dbReference type="UniPathway" id="UPA01057">
    <property type="reaction ID" value="UER00164"/>
</dbReference>
<dbReference type="RefSeq" id="WP_125223522.1">
    <property type="nucleotide sequence ID" value="NZ_QUSX01000002.1"/>
</dbReference>
<evidence type="ECO:0000256" key="1">
    <source>
        <dbReference type="ARBA" id="ARBA00022679"/>
    </source>
</evidence>
<feature type="domain" description="Thiamine pyrophosphate enzyme TPP-binding" evidence="7">
    <location>
        <begin position="425"/>
        <end position="562"/>
    </location>
</feature>
<dbReference type="EMBL" id="QUSX01000002">
    <property type="protein sequence ID" value="RRQ48799.1"/>
    <property type="molecule type" value="Genomic_DNA"/>
</dbReference>
<dbReference type="EC" id="2.2.1.9" evidence="6"/>
<keyword evidence="10" id="KW-1185">Reference proteome</keyword>
<dbReference type="OrthoDB" id="9791859at2"/>
<comment type="subunit">
    <text evidence="6">Homodimer.</text>
</comment>
<sequence length="582" mass="66212">MKYSNIPVAQSIIGHCKVNGINNVIISPGSRNAPLTLTFTNDSFFECYSIVDERCAAFFALGMAQNLRRPVVLVCTSGSALLNYYPAIAEAYYSEIPLVVISADRPSYKIDIGDGQTIRQDHVYDRHIGYSANLRQDLSHSTEKIRRYRPTWVDSVDLEEGQGIVQAFNQDELNKALSIAIQNNLPVHINVPFEEPLYGVEEVELELPVAVRPRQEIVVDSLMDFVEIWNNAERKIILVGVNHPDSVAQDILDAIGNDSSVIVFTETTSNLHHDHFFNSIDSILAPIELSKEKESLFKDLRPELLITIGGHVVSKKIKAFLREYSPDHHWHVGPTHANDTFFCLSKHFKVSPNEFFERMYSPSKGGSSNYFQKWNTVRQKYRNLREDYLGQIPYSDFLVFDHILKSVPKKYQLHLANSSTIRYTQLFELDSSLKVFCNRGTSGIDGSTSTALGASIHNESPTVLITGDLSFFYDSNALWNNYMRSDFRIILINNGGGGIFRILPGRKDSEMYERFFETTHGLNALDLCKMFHIDYSTAKDGKSLQKVLKDFYKTADFPRLLEVQTPRLLNNKILTDYFHFIS</sequence>
<dbReference type="CDD" id="cd02009">
    <property type="entry name" value="TPP_SHCHC_synthase"/>
    <property type="match status" value="1"/>
</dbReference>
<dbReference type="SUPFAM" id="SSF52518">
    <property type="entry name" value="Thiamin diphosphate-binding fold (THDP-binding)"/>
    <property type="match status" value="2"/>
</dbReference>
<dbReference type="CDD" id="cd07037">
    <property type="entry name" value="TPP_PYR_MenD"/>
    <property type="match status" value="1"/>
</dbReference>
<keyword evidence="5 6" id="KW-0464">Manganese</keyword>
<evidence type="ECO:0000256" key="5">
    <source>
        <dbReference type="ARBA" id="ARBA00023211"/>
    </source>
</evidence>
<dbReference type="InterPro" id="IPR011766">
    <property type="entry name" value="TPP_enzyme_TPP-bd"/>
</dbReference>
<dbReference type="PANTHER" id="PTHR42916:SF1">
    <property type="entry name" value="PROTEIN PHYLLO, CHLOROPLASTIC"/>
    <property type="match status" value="1"/>
</dbReference>
<keyword evidence="3 6" id="KW-0460">Magnesium</keyword>
<comment type="cofactor">
    <cofactor evidence="6">
        <name>Mg(2+)</name>
        <dbReference type="ChEBI" id="CHEBI:18420"/>
    </cofactor>
    <cofactor evidence="6">
        <name>Mn(2+)</name>
        <dbReference type="ChEBI" id="CHEBI:29035"/>
    </cofactor>
</comment>
<keyword evidence="6" id="KW-0474">Menaquinone biosynthesis</keyword>
<feature type="domain" description="Thiamine pyrophosphate enzyme N-terminal TPP-binding" evidence="8">
    <location>
        <begin position="8"/>
        <end position="116"/>
    </location>
</feature>
<evidence type="ECO:0000256" key="2">
    <source>
        <dbReference type="ARBA" id="ARBA00022723"/>
    </source>
</evidence>
<keyword evidence="4 6" id="KW-0786">Thiamine pyrophosphate</keyword>
<comment type="catalytic activity">
    <reaction evidence="6">
        <text>isochorismate + 2-oxoglutarate + H(+) = 5-enolpyruvoyl-6-hydroxy-2-succinyl-cyclohex-3-ene-1-carboxylate + CO2</text>
        <dbReference type="Rhea" id="RHEA:25593"/>
        <dbReference type="ChEBI" id="CHEBI:15378"/>
        <dbReference type="ChEBI" id="CHEBI:16526"/>
        <dbReference type="ChEBI" id="CHEBI:16810"/>
        <dbReference type="ChEBI" id="CHEBI:29780"/>
        <dbReference type="ChEBI" id="CHEBI:58818"/>
        <dbReference type="EC" id="2.2.1.9"/>
    </reaction>
</comment>
<dbReference type="GO" id="GO:0030145">
    <property type="term" value="F:manganese ion binding"/>
    <property type="evidence" value="ECO:0007669"/>
    <property type="project" value="UniProtKB-UniRule"/>
</dbReference>
<dbReference type="HAMAP" id="MF_01659">
    <property type="entry name" value="MenD"/>
    <property type="match status" value="1"/>
</dbReference>
<proteinExistence type="inferred from homology"/>
<dbReference type="GO" id="GO:0000287">
    <property type="term" value="F:magnesium ion binding"/>
    <property type="evidence" value="ECO:0007669"/>
    <property type="project" value="UniProtKB-UniRule"/>
</dbReference>
<name>A0A426RIP7_9FLAO</name>
<comment type="pathway">
    <text evidence="6">Quinol/quinone metabolism; 1,4-dihydroxy-2-naphthoate biosynthesis; 1,4-dihydroxy-2-naphthoate from chorismate: step 2/7.</text>
</comment>
<dbReference type="PANTHER" id="PTHR42916">
    <property type="entry name" value="2-SUCCINYL-5-ENOLPYRUVYL-6-HYDROXY-3-CYCLOHEXENE-1-CARBOXYLATE SYNTHASE"/>
    <property type="match status" value="1"/>
</dbReference>
<evidence type="ECO:0000313" key="10">
    <source>
        <dbReference type="Proteomes" id="UP000286990"/>
    </source>
</evidence>
<dbReference type="Pfam" id="PF02776">
    <property type="entry name" value="TPP_enzyme_N"/>
    <property type="match status" value="1"/>
</dbReference>
<dbReference type="PIRSF" id="PIRSF004983">
    <property type="entry name" value="MenD"/>
    <property type="match status" value="1"/>
</dbReference>
<dbReference type="InterPro" id="IPR012001">
    <property type="entry name" value="Thiamin_PyroP_enz_TPP-bd_dom"/>
</dbReference>
<reference evidence="10" key="2">
    <citation type="submission" date="2018-12" db="EMBL/GenBank/DDBJ databases">
        <title>Maribacter lutimaris sp. nov., isolated from marine sediment.</title>
        <authorList>
            <person name="Kim K.K."/>
        </authorList>
    </citation>
    <scope>NUCLEOTIDE SEQUENCE [LARGE SCALE GENOMIC DNA]</scope>
    <source>
        <strain evidence="10">PoM-212</strain>
    </source>
</reference>
<dbReference type="GO" id="GO:0070204">
    <property type="term" value="F:2-succinyl-5-enolpyruvyl-6-hydroxy-3-cyclohexene-1-carboxylic-acid synthase activity"/>
    <property type="evidence" value="ECO:0007669"/>
    <property type="project" value="UniProtKB-UniRule"/>
</dbReference>
<protein>
    <recommendedName>
        <fullName evidence="6">2-succinyl-5-enolpyruvyl-6-hydroxy-3-cyclohexene-1-carboxylate synthase</fullName>
        <shortName evidence="6">SEPHCHC synthase</shortName>
        <ecNumber evidence="6">2.2.1.9</ecNumber>
    </recommendedName>
    <alternativeName>
        <fullName evidence="6">Menaquinone biosynthesis protein MenD</fullName>
    </alternativeName>
</protein>
<organism evidence="9 10">
    <name type="scientific">Maribacter algicola</name>
    <dbReference type="NCBI Taxonomy" id="2498892"/>
    <lineage>
        <taxon>Bacteria</taxon>
        <taxon>Pseudomonadati</taxon>
        <taxon>Bacteroidota</taxon>
        <taxon>Flavobacteriia</taxon>
        <taxon>Flavobacteriales</taxon>
        <taxon>Flavobacteriaceae</taxon>
        <taxon>Maribacter</taxon>
    </lineage>
</organism>
<dbReference type="Gene3D" id="3.40.50.970">
    <property type="match status" value="2"/>
</dbReference>
<comment type="pathway">
    <text evidence="6">Quinol/quinone metabolism; menaquinone biosynthesis.</text>
</comment>
<gene>
    <name evidence="6 9" type="primary">menD</name>
    <name evidence="9" type="ORF">DZC72_14100</name>
</gene>
<evidence type="ECO:0000256" key="3">
    <source>
        <dbReference type="ARBA" id="ARBA00022842"/>
    </source>
</evidence>
<dbReference type="UniPathway" id="UPA00079"/>
<dbReference type="NCBIfam" id="TIGR00173">
    <property type="entry name" value="menD"/>
    <property type="match status" value="1"/>
</dbReference>
<dbReference type="Gene3D" id="3.40.50.1220">
    <property type="entry name" value="TPP-binding domain"/>
    <property type="match status" value="1"/>
</dbReference>
<keyword evidence="1 6" id="KW-0808">Transferase</keyword>
<evidence type="ECO:0000313" key="9">
    <source>
        <dbReference type="EMBL" id="RRQ48799.1"/>
    </source>
</evidence>
<evidence type="ECO:0000259" key="8">
    <source>
        <dbReference type="Pfam" id="PF02776"/>
    </source>
</evidence>
<dbReference type="GO" id="GO:0030976">
    <property type="term" value="F:thiamine pyrophosphate binding"/>
    <property type="evidence" value="ECO:0007669"/>
    <property type="project" value="UniProtKB-UniRule"/>
</dbReference>
<accession>A0A426RIP7</accession>
<dbReference type="InterPro" id="IPR004433">
    <property type="entry name" value="MenaQ_synth_MenD"/>
</dbReference>
<evidence type="ECO:0000259" key="7">
    <source>
        <dbReference type="Pfam" id="PF02775"/>
    </source>
</evidence>
<comment type="function">
    <text evidence="6">Catalyzes the thiamine diphosphate-dependent decarboxylation of 2-oxoglutarate and the subsequent addition of the resulting succinic semialdehyde-thiamine pyrophosphate anion to isochorismate to yield 2-succinyl-5-enolpyruvyl-6-hydroxy-3-cyclohexene-1-carboxylate (SEPHCHC).</text>
</comment>
<evidence type="ECO:0000256" key="4">
    <source>
        <dbReference type="ARBA" id="ARBA00023052"/>
    </source>
</evidence>
<reference evidence="10" key="1">
    <citation type="submission" date="2018-08" db="EMBL/GenBank/DDBJ databases">
        <authorList>
            <person name="Khan S.A."/>
            <person name="J S.E."/>
        </authorList>
    </citation>
    <scope>NUCLEOTIDE SEQUENCE [LARGE SCALE GENOMIC DNA]</scope>
    <source>
        <strain evidence="10">PoM-212</strain>
    </source>
</reference>
<evidence type="ECO:0000256" key="6">
    <source>
        <dbReference type="HAMAP-Rule" id="MF_01659"/>
    </source>
</evidence>
<comment type="caution">
    <text evidence="9">The sequence shown here is derived from an EMBL/GenBank/DDBJ whole genome shotgun (WGS) entry which is preliminary data.</text>
</comment>